<dbReference type="SMART" id="SM00382">
    <property type="entry name" value="AAA"/>
    <property type="match status" value="1"/>
</dbReference>
<comment type="cofactor">
    <cofactor evidence="1">
        <name>Mg(2+)</name>
        <dbReference type="ChEBI" id="CHEBI:18420"/>
    </cofactor>
</comment>
<protein>
    <recommendedName>
        <fullName evidence="8">AAA+ ATPase domain-containing protein</fullName>
    </recommendedName>
</protein>
<dbReference type="EMBL" id="KI630473">
    <property type="protein sequence ID" value="EYU38871.1"/>
    <property type="molecule type" value="Genomic_DNA"/>
</dbReference>
<dbReference type="InterPro" id="IPR025753">
    <property type="entry name" value="AAA_N_dom"/>
</dbReference>
<name>A0A022RF79_ERYGU</name>
<dbReference type="OMA" id="RIMIFTM"/>
<evidence type="ECO:0000256" key="1">
    <source>
        <dbReference type="ARBA" id="ARBA00001946"/>
    </source>
</evidence>
<organism evidence="9 10">
    <name type="scientific">Erythranthe guttata</name>
    <name type="common">Yellow monkey flower</name>
    <name type="synonym">Mimulus guttatus</name>
    <dbReference type="NCBI Taxonomy" id="4155"/>
    <lineage>
        <taxon>Eukaryota</taxon>
        <taxon>Viridiplantae</taxon>
        <taxon>Streptophyta</taxon>
        <taxon>Embryophyta</taxon>
        <taxon>Tracheophyta</taxon>
        <taxon>Spermatophyta</taxon>
        <taxon>Magnoliopsida</taxon>
        <taxon>eudicotyledons</taxon>
        <taxon>Gunneridae</taxon>
        <taxon>Pentapetalae</taxon>
        <taxon>asterids</taxon>
        <taxon>lamiids</taxon>
        <taxon>Lamiales</taxon>
        <taxon>Phrymaceae</taxon>
        <taxon>Erythranthe</taxon>
    </lineage>
</organism>
<dbReference type="Pfam" id="PF00004">
    <property type="entry name" value="AAA"/>
    <property type="match status" value="1"/>
</dbReference>
<dbReference type="GO" id="GO:0005524">
    <property type="term" value="F:ATP binding"/>
    <property type="evidence" value="ECO:0007669"/>
    <property type="project" value="InterPro"/>
</dbReference>
<evidence type="ECO:0000256" key="7">
    <source>
        <dbReference type="SAM" id="Phobius"/>
    </source>
</evidence>
<keyword evidence="3" id="KW-0378">Hydrolase</keyword>
<dbReference type="Gene3D" id="3.40.50.300">
    <property type="entry name" value="P-loop containing nucleotide triphosphate hydrolases"/>
    <property type="match status" value="1"/>
</dbReference>
<comment type="catalytic activity">
    <reaction evidence="5">
        <text>ATP + H2O = ADP + phosphate + H(+)</text>
        <dbReference type="Rhea" id="RHEA:13065"/>
        <dbReference type="ChEBI" id="CHEBI:15377"/>
        <dbReference type="ChEBI" id="CHEBI:15378"/>
        <dbReference type="ChEBI" id="CHEBI:30616"/>
        <dbReference type="ChEBI" id="CHEBI:43474"/>
        <dbReference type="ChEBI" id="CHEBI:456216"/>
    </reaction>
</comment>
<feature type="region of interest" description="Disordered" evidence="6">
    <location>
        <begin position="414"/>
        <end position="447"/>
    </location>
</feature>
<dbReference type="Proteomes" id="UP000030748">
    <property type="component" value="Unassembled WGS sequence"/>
</dbReference>
<dbReference type="AlphaFoldDB" id="A0A022RF79"/>
<dbReference type="Gene3D" id="6.10.280.40">
    <property type="match status" value="1"/>
</dbReference>
<evidence type="ECO:0000256" key="4">
    <source>
        <dbReference type="ARBA" id="ARBA00022842"/>
    </source>
</evidence>
<gene>
    <name evidence="9" type="ORF">MIMGU_mgv1a005433mg</name>
</gene>
<dbReference type="InterPro" id="IPR003593">
    <property type="entry name" value="AAA+_ATPase"/>
</dbReference>
<keyword evidence="7" id="KW-0812">Transmembrane</keyword>
<dbReference type="InterPro" id="IPR027417">
    <property type="entry name" value="P-loop_NTPase"/>
</dbReference>
<evidence type="ECO:0000259" key="8">
    <source>
        <dbReference type="SMART" id="SM00382"/>
    </source>
</evidence>
<dbReference type="Pfam" id="PF14363">
    <property type="entry name" value="AAA_assoc"/>
    <property type="match status" value="1"/>
</dbReference>
<dbReference type="GO" id="GO:0006950">
    <property type="term" value="P:response to stress"/>
    <property type="evidence" value="ECO:0007669"/>
    <property type="project" value="UniProtKB-ARBA"/>
</dbReference>
<dbReference type="KEGG" id="egt:105956320"/>
<sequence length="484" mass="55015">MPLFVINLLLICFLIVCLMFIVRLFLHRTALIYVVRKWGEWVEDRVHVHQHFRVPELNDSTQQQNLFYRRVSLYVNSLASLEDSDFTNLFSGRKPNDILLSLDDNQSIQEVFLGARISWVNQIERDARNQVVSRNFVMRIKKRDKRRVLKPYLQHIHTVSDDIEQRGKELRIYNNGSNGRWKSVLFNHPASFDSLVIDPDVKAKIRNDLEMFQKSKQYYHKLGRVWKRSYLLYGPSGTGKSSFIAAAANLLNYDVYNVNLSQVADESDLNGLLLQTAPKSLIVVEDLDRYVSDRSRSRITSSGLMNFMDGLLNSEDERIMIFTMNDKEGIDSALLRPGRIDMHIHFPMCDFNSFKNLANNYLGVKEHKLFTQVEGIFQSGATMSPAEISELMLVNRSSPSRALKTVISALQSNSRNGGGGKVAARASDSTASSPAPGSVSEEGGGGAWKEAVPKEFRKLYGLLRLKSCRTPGSLDQHDSEMIQR</sequence>
<dbReference type="STRING" id="4155.A0A022RF79"/>
<comment type="similarity">
    <text evidence="2">Belongs to the AAA ATPase family. BCS1 subfamily.</text>
</comment>
<feature type="transmembrane region" description="Helical" evidence="7">
    <location>
        <begin position="6"/>
        <end position="26"/>
    </location>
</feature>
<keyword evidence="7" id="KW-0472">Membrane</keyword>
<evidence type="ECO:0000256" key="5">
    <source>
        <dbReference type="ARBA" id="ARBA00049360"/>
    </source>
</evidence>
<dbReference type="InterPro" id="IPR003959">
    <property type="entry name" value="ATPase_AAA_core"/>
</dbReference>
<keyword evidence="4" id="KW-0460">Magnesium</keyword>
<evidence type="ECO:0000313" key="9">
    <source>
        <dbReference type="EMBL" id="EYU38871.1"/>
    </source>
</evidence>
<dbReference type="OrthoDB" id="10251412at2759"/>
<dbReference type="PhylomeDB" id="A0A022RF79"/>
<proteinExistence type="inferred from homology"/>
<evidence type="ECO:0000256" key="6">
    <source>
        <dbReference type="SAM" id="MobiDB-lite"/>
    </source>
</evidence>
<dbReference type="SUPFAM" id="SSF52540">
    <property type="entry name" value="P-loop containing nucleoside triphosphate hydrolases"/>
    <property type="match status" value="1"/>
</dbReference>
<feature type="domain" description="AAA+ ATPase" evidence="8">
    <location>
        <begin position="226"/>
        <end position="350"/>
    </location>
</feature>
<dbReference type="InterPro" id="IPR058017">
    <property type="entry name" value="At3g28540-like_C"/>
</dbReference>
<reference evidence="9 10" key="1">
    <citation type="journal article" date="2013" name="Proc. Natl. Acad. Sci. U.S.A.">
        <title>Fine-scale variation in meiotic recombination in Mimulus inferred from population shotgun sequencing.</title>
        <authorList>
            <person name="Hellsten U."/>
            <person name="Wright K.M."/>
            <person name="Jenkins J."/>
            <person name="Shu S."/>
            <person name="Yuan Y."/>
            <person name="Wessler S.R."/>
            <person name="Schmutz J."/>
            <person name="Willis J.H."/>
            <person name="Rokhsar D.S."/>
        </authorList>
    </citation>
    <scope>NUCLEOTIDE SEQUENCE [LARGE SCALE GENOMIC DNA]</scope>
    <source>
        <strain evidence="10">cv. DUN x IM62</strain>
    </source>
</reference>
<keyword evidence="7" id="KW-1133">Transmembrane helix</keyword>
<accession>A0A022RF79</accession>
<evidence type="ECO:0000256" key="3">
    <source>
        <dbReference type="ARBA" id="ARBA00022801"/>
    </source>
</evidence>
<dbReference type="PANTHER" id="PTHR23070">
    <property type="entry name" value="BCS1 AAA-TYPE ATPASE"/>
    <property type="match status" value="1"/>
</dbReference>
<evidence type="ECO:0000313" key="10">
    <source>
        <dbReference type="Proteomes" id="UP000030748"/>
    </source>
</evidence>
<dbReference type="InterPro" id="IPR050747">
    <property type="entry name" value="Mitochondrial_chaperone_BCS1"/>
</dbReference>
<dbReference type="eggNOG" id="KOG0743">
    <property type="taxonomic scope" value="Eukaryota"/>
</dbReference>
<dbReference type="GO" id="GO:0016887">
    <property type="term" value="F:ATP hydrolysis activity"/>
    <property type="evidence" value="ECO:0007669"/>
    <property type="project" value="InterPro"/>
</dbReference>
<dbReference type="Pfam" id="PF25568">
    <property type="entry name" value="AAA_lid_At3g28540"/>
    <property type="match status" value="1"/>
</dbReference>
<keyword evidence="10" id="KW-1185">Reference proteome</keyword>
<evidence type="ECO:0000256" key="2">
    <source>
        <dbReference type="ARBA" id="ARBA00007448"/>
    </source>
</evidence>